<dbReference type="Pfam" id="PF00076">
    <property type="entry name" value="RRM_1"/>
    <property type="match status" value="1"/>
</dbReference>
<dbReference type="CDD" id="cd21608">
    <property type="entry name" value="RRM2_NsCP33_like"/>
    <property type="match status" value="1"/>
</dbReference>
<dbReference type="SUPFAM" id="SSF54928">
    <property type="entry name" value="RNA-binding domain, RBD"/>
    <property type="match status" value="1"/>
</dbReference>
<evidence type="ECO:0000256" key="1">
    <source>
        <dbReference type="ARBA" id="ARBA00022884"/>
    </source>
</evidence>
<dbReference type="PANTHER" id="PTHR48027">
    <property type="entry name" value="HETEROGENEOUS NUCLEAR RIBONUCLEOPROTEIN 87F-RELATED"/>
    <property type="match status" value="1"/>
</dbReference>
<protein>
    <submittedName>
        <fullName evidence="3">RNA-binding protein</fullName>
    </submittedName>
</protein>
<dbReference type="PROSITE" id="PS50102">
    <property type="entry name" value="RRM"/>
    <property type="match status" value="1"/>
</dbReference>
<dbReference type="InterPro" id="IPR000504">
    <property type="entry name" value="RRM_dom"/>
</dbReference>
<keyword evidence="4" id="KW-1185">Reference proteome</keyword>
<reference evidence="3 4" key="1">
    <citation type="submission" date="2022-02" db="EMBL/GenBank/DDBJ databases">
        <authorList>
            <person name="Min J."/>
        </authorList>
    </citation>
    <scope>NUCLEOTIDE SEQUENCE [LARGE SCALE GENOMIC DNA]</scope>
    <source>
        <strain evidence="3 4">GR10-1</strain>
    </source>
</reference>
<dbReference type="SMART" id="SM00360">
    <property type="entry name" value="RRM"/>
    <property type="match status" value="1"/>
</dbReference>
<comment type="caution">
    <text evidence="3">The sequence shown here is derived from an EMBL/GenBank/DDBJ whole genome shotgun (WGS) entry which is preliminary data.</text>
</comment>
<dbReference type="InterPro" id="IPR035979">
    <property type="entry name" value="RBD_domain_sf"/>
</dbReference>
<name>A0ABS9SDY6_9BACT</name>
<sequence>MNIYVGNLSWNLKDQDLQDLFSSHGEVTSAKIVLDKFTNRSKGFGFVEMANDDEAQAAITALNGTEVDGRNIVVNESRPKEGGNSGGGFKKEALAAAVTAAAVMAAAVTRKAAAAVMAAADTVTVAATTIKISN</sequence>
<gene>
    <name evidence="3" type="ORF">MKP09_00800</name>
</gene>
<keyword evidence="1" id="KW-0694">RNA-binding</keyword>
<dbReference type="EMBL" id="JAKWBL010000001">
    <property type="protein sequence ID" value="MCH5596568.1"/>
    <property type="molecule type" value="Genomic_DNA"/>
</dbReference>
<evidence type="ECO:0000259" key="2">
    <source>
        <dbReference type="PROSITE" id="PS50102"/>
    </source>
</evidence>
<proteinExistence type="predicted"/>
<dbReference type="InterPro" id="IPR012677">
    <property type="entry name" value="Nucleotide-bd_a/b_plait_sf"/>
</dbReference>
<feature type="domain" description="RRM" evidence="2">
    <location>
        <begin position="1"/>
        <end position="79"/>
    </location>
</feature>
<accession>A0ABS9SDY6</accession>
<evidence type="ECO:0000313" key="4">
    <source>
        <dbReference type="Proteomes" id="UP001202248"/>
    </source>
</evidence>
<dbReference type="InterPro" id="IPR048289">
    <property type="entry name" value="RRM2_NsCP33-like"/>
</dbReference>
<dbReference type="Gene3D" id="3.30.70.330">
    <property type="match status" value="1"/>
</dbReference>
<dbReference type="InterPro" id="IPR052462">
    <property type="entry name" value="SLIRP/GR-RBP-like"/>
</dbReference>
<evidence type="ECO:0000313" key="3">
    <source>
        <dbReference type="EMBL" id="MCH5596568.1"/>
    </source>
</evidence>
<organism evidence="3 4">
    <name type="scientific">Niabella ginsengisoli</name>
    <dbReference type="NCBI Taxonomy" id="522298"/>
    <lineage>
        <taxon>Bacteria</taxon>
        <taxon>Pseudomonadati</taxon>
        <taxon>Bacteroidota</taxon>
        <taxon>Chitinophagia</taxon>
        <taxon>Chitinophagales</taxon>
        <taxon>Chitinophagaceae</taxon>
        <taxon>Niabella</taxon>
    </lineage>
</organism>
<dbReference type="RefSeq" id="WP_240825716.1">
    <property type="nucleotide sequence ID" value="NZ_JAKWBL010000001.1"/>
</dbReference>
<dbReference type="Proteomes" id="UP001202248">
    <property type="component" value="Unassembled WGS sequence"/>
</dbReference>